<dbReference type="RefSeq" id="WP_014404096.1">
    <property type="nucleotide sequence ID" value="NC_017033.1"/>
</dbReference>
<dbReference type="AlphaFoldDB" id="H8KZN3"/>
<name>H8KZN3_FRAAD</name>
<proteinExistence type="predicted"/>
<reference evidence="2" key="1">
    <citation type="submission" date="2012-02" db="EMBL/GenBank/DDBJ databases">
        <title>The complete genome of Frateuria aurantia DSM 6220.</title>
        <authorList>
            <consortium name="US DOE Joint Genome Institute (JGI-PGF)"/>
            <person name="Lucas S."/>
            <person name="Copeland A."/>
            <person name="Lapidus A."/>
            <person name="Glavina del Rio T."/>
            <person name="Dalin E."/>
            <person name="Tice H."/>
            <person name="Bruce D."/>
            <person name="Goodwin L."/>
            <person name="Pitluck S."/>
            <person name="Peters L."/>
            <person name="Ovchinnikova G."/>
            <person name="Teshima H."/>
            <person name="Kyrpides N."/>
            <person name="Mavromatis K."/>
            <person name="Ivanova N."/>
            <person name="Brettin T."/>
            <person name="Detter J.C."/>
            <person name="Han C."/>
            <person name="Larimer F."/>
            <person name="Land M."/>
            <person name="Hauser L."/>
            <person name="Markowitz V."/>
            <person name="Cheng J.-F."/>
            <person name="Hugenholtz P."/>
            <person name="Woyke T."/>
            <person name="Wu D."/>
            <person name="Brambilla E."/>
            <person name="Klenk H.-P."/>
            <person name="Eisen J.A."/>
        </authorList>
    </citation>
    <scope>NUCLEOTIDE SEQUENCE</scope>
    <source>
        <strain evidence="2">DSM 6220</strain>
    </source>
</reference>
<evidence type="ECO:0000256" key="1">
    <source>
        <dbReference type="SAM" id="Phobius"/>
    </source>
</evidence>
<dbReference type="HOGENOM" id="CLU_2437567_0_0_6"/>
<keyword evidence="1" id="KW-1133">Transmembrane helix</keyword>
<dbReference type="EMBL" id="CP003350">
    <property type="protein sequence ID" value="AFC87093.1"/>
    <property type="molecule type" value="Genomic_DNA"/>
</dbReference>
<dbReference type="OrthoDB" id="5958990at2"/>
<evidence type="ECO:0000313" key="2">
    <source>
        <dbReference type="EMBL" id="AFC87093.1"/>
    </source>
</evidence>
<gene>
    <name evidence="2" type="ordered locus">Fraau_2752</name>
</gene>
<evidence type="ECO:0000313" key="3">
    <source>
        <dbReference type="Proteomes" id="UP000005234"/>
    </source>
</evidence>
<accession>H8KZN3</accession>
<keyword evidence="1" id="KW-0472">Membrane</keyword>
<feature type="transmembrane region" description="Helical" evidence="1">
    <location>
        <begin position="21"/>
        <end position="52"/>
    </location>
</feature>
<keyword evidence="1" id="KW-0812">Transmembrane</keyword>
<dbReference type="eggNOG" id="ENOG5031E2K">
    <property type="taxonomic scope" value="Bacteria"/>
</dbReference>
<organism evidence="2 3">
    <name type="scientific">Frateuria aurantia (strain ATCC 33424 / DSM 6220 / KCTC 2777 / LMG 1558 / NBRC 3245 / NCIMB 13370)</name>
    <name type="common">Acetobacter aurantius</name>
    <dbReference type="NCBI Taxonomy" id="767434"/>
    <lineage>
        <taxon>Bacteria</taxon>
        <taxon>Pseudomonadati</taxon>
        <taxon>Pseudomonadota</taxon>
        <taxon>Gammaproteobacteria</taxon>
        <taxon>Lysobacterales</taxon>
        <taxon>Rhodanobacteraceae</taxon>
        <taxon>Frateuria</taxon>
    </lineage>
</organism>
<dbReference type="KEGG" id="fau:Fraau_2752"/>
<sequence>MRYNLPPLRRARHPLTRIASGLLGMAAAAVMLVFGMVAIAVLLAGGALFVLWRYWNRRQPDATRSAAAPAPKIIDGEFVVIRQGRPVSH</sequence>
<dbReference type="Proteomes" id="UP000005234">
    <property type="component" value="Chromosome"/>
</dbReference>
<protein>
    <submittedName>
        <fullName evidence="2">Uncharacterized protein</fullName>
    </submittedName>
</protein>
<keyword evidence="3" id="KW-1185">Reference proteome</keyword>